<dbReference type="HOGENOM" id="CLU_1057012_0_0_11"/>
<dbReference type="Gene3D" id="3.50.80.10">
    <property type="entry name" value="D-tyrosyl-tRNA(Tyr) deacylase"/>
    <property type="match status" value="1"/>
</dbReference>
<name>H6R9F0_NOCCG</name>
<dbReference type="eggNOG" id="ENOG5030PA9">
    <property type="taxonomic scope" value="Bacteria"/>
</dbReference>
<dbReference type="AlphaFoldDB" id="H6R9F0"/>
<dbReference type="EMBL" id="FO082843">
    <property type="protein sequence ID" value="CCF64931.1"/>
    <property type="molecule type" value="Genomic_DNA"/>
</dbReference>
<evidence type="ECO:0000313" key="2">
    <source>
        <dbReference type="Proteomes" id="UP000008190"/>
    </source>
</evidence>
<sequence length="263" mass="28420">MGTRTRPVPVEPRIGRRRPVPGRVGRVDLRRSAKIVRWATTAPVRASLHFPRSGVRRATRGRAVGVWVKILSSRWHCFEYTPAAPGPCAVALEPAALTATRTFHDCLLLHIYVEPGEAGPSGEIVRTLQALIAQSGAGYVVINGSALLPSGAARAAMSGPDLLAHLADTLDLVEEIAERLEERGERVHLMPFGWRLDSGPACAFAGPCDVVRVREPAPARLRPHVPPATITTVGPTRAKPSGWATMHLVPPRRQPMGPSTRSR</sequence>
<dbReference type="KEGG" id="ncy:NOCYR_4172"/>
<accession>H6R9F0</accession>
<reference evidence="1 2" key="1">
    <citation type="journal article" date="2012" name="J. Bacteriol.">
        <title>Genome sequence of the human- and animal-pathogenic strain Nocardia cyriacigeorgica GUH-2.</title>
        <authorList>
            <person name="Zoropogui A."/>
            <person name="Pujic P."/>
            <person name="Normand P."/>
            <person name="Barbe V."/>
            <person name="Beaman B."/>
            <person name="Beaman L."/>
            <person name="Boiron P."/>
            <person name="Colinon C."/>
            <person name="Deredjian A."/>
            <person name="Graindorge A."/>
            <person name="Mangenot S."/>
            <person name="Nazaret S."/>
            <person name="Neto M."/>
            <person name="Petit S."/>
            <person name="Roche D."/>
            <person name="Vallenet D."/>
            <person name="Rodriguez-Nava V."/>
            <person name="Richard Y."/>
            <person name="Cournoyer B."/>
            <person name="Blaha D."/>
        </authorList>
    </citation>
    <scope>NUCLEOTIDE SEQUENCE [LARGE SCALE GENOMIC DNA]</scope>
    <source>
        <strain evidence="1 2">GUH-2</strain>
    </source>
</reference>
<organism evidence="1 2">
    <name type="scientific">Nocardia cyriacigeorgica (strain GUH-2)</name>
    <dbReference type="NCBI Taxonomy" id="1127134"/>
    <lineage>
        <taxon>Bacteria</taxon>
        <taxon>Bacillati</taxon>
        <taxon>Actinomycetota</taxon>
        <taxon>Actinomycetes</taxon>
        <taxon>Mycobacteriales</taxon>
        <taxon>Nocardiaceae</taxon>
        <taxon>Nocardia</taxon>
    </lineage>
</organism>
<dbReference type="Proteomes" id="UP000008190">
    <property type="component" value="Chromosome"/>
</dbReference>
<keyword evidence="2" id="KW-1185">Reference proteome</keyword>
<proteinExistence type="predicted"/>
<dbReference type="InterPro" id="IPR023509">
    <property type="entry name" value="DTD-like_sf"/>
</dbReference>
<protein>
    <submittedName>
        <fullName evidence="1">Uncharacterized protein</fullName>
    </submittedName>
</protein>
<gene>
    <name evidence="1" type="ordered locus">NOCYR_4172</name>
</gene>
<evidence type="ECO:0000313" key="1">
    <source>
        <dbReference type="EMBL" id="CCF64931.1"/>
    </source>
</evidence>